<evidence type="ECO:0000313" key="9">
    <source>
        <dbReference type="EMBL" id="KAK2567512.1"/>
    </source>
</evidence>
<dbReference type="GO" id="GO:0060271">
    <property type="term" value="P:cilium assembly"/>
    <property type="evidence" value="ECO:0007669"/>
    <property type="project" value="TreeGrafter"/>
</dbReference>
<dbReference type="Pfam" id="PF15311">
    <property type="entry name" value="HYLS1_C"/>
    <property type="match status" value="1"/>
</dbReference>
<evidence type="ECO:0000256" key="6">
    <source>
        <dbReference type="ARBA" id="ARBA00023212"/>
    </source>
</evidence>
<protein>
    <submittedName>
        <fullName evidence="9">Centriolar and ciliogenesis-associated protein HYLS1</fullName>
    </submittedName>
</protein>
<reference evidence="9" key="1">
    <citation type="journal article" date="2023" name="G3 (Bethesda)">
        <title>Whole genome assembly and annotation of the endangered Caribbean coral Acropora cervicornis.</title>
        <authorList>
            <person name="Selwyn J.D."/>
            <person name="Vollmer S.V."/>
        </authorList>
    </citation>
    <scope>NUCLEOTIDE SEQUENCE</scope>
    <source>
        <strain evidence="9">K2</strain>
    </source>
</reference>
<dbReference type="GO" id="GO:0097730">
    <property type="term" value="C:non-motile cilium"/>
    <property type="evidence" value="ECO:0007669"/>
    <property type="project" value="TreeGrafter"/>
</dbReference>
<comment type="caution">
    <text evidence="9">The sequence shown here is derived from an EMBL/GenBank/DDBJ whole genome shotgun (WGS) entry which is preliminary data.</text>
</comment>
<keyword evidence="10" id="KW-1185">Reference proteome</keyword>
<evidence type="ECO:0000256" key="3">
    <source>
        <dbReference type="ARBA" id="ARBA00010091"/>
    </source>
</evidence>
<organism evidence="9 10">
    <name type="scientific">Acropora cervicornis</name>
    <name type="common">Staghorn coral</name>
    <dbReference type="NCBI Taxonomy" id="6130"/>
    <lineage>
        <taxon>Eukaryota</taxon>
        <taxon>Metazoa</taxon>
        <taxon>Cnidaria</taxon>
        <taxon>Anthozoa</taxon>
        <taxon>Hexacorallia</taxon>
        <taxon>Scleractinia</taxon>
        <taxon>Astrocoeniina</taxon>
        <taxon>Acroporidae</taxon>
        <taxon>Acropora</taxon>
    </lineage>
</organism>
<evidence type="ECO:0000259" key="8">
    <source>
        <dbReference type="Pfam" id="PF15311"/>
    </source>
</evidence>
<sequence length="173" mass="20408">MLLPILESKLTLNHQLEHILIICNLLLVTDISELEQRILDLPLRDKEKDNMDIISVESHGSTEPSDYRPWENHADRALLPSFIRPSTRHPHTRQVKKTDPVSRYHQFKGAWQANKAPGEKSHKNLRWNVRGKMLQCDVFERPQRNYIPNNYVVPTDKKRQALRWEVRSHLARV</sequence>
<comment type="similarity">
    <text evidence="3">Belongs to the HYLS1 family.</text>
</comment>
<evidence type="ECO:0000313" key="10">
    <source>
        <dbReference type="Proteomes" id="UP001249851"/>
    </source>
</evidence>
<dbReference type="PANTHER" id="PTHR34174:SF1">
    <property type="entry name" value="CENTRIOLAR AND CILIOGENESIS-ASSOCIATED PROTEIN HYLS1"/>
    <property type="match status" value="1"/>
</dbReference>
<evidence type="ECO:0000256" key="7">
    <source>
        <dbReference type="ARBA" id="ARBA00023273"/>
    </source>
</evidence>
<keyword evidence="7" id="KW-0966">Cell projection</keyword>
<evidence type="ECO:0000256" key="4">
    <source>
        <dbReference type="ARBA" id="ARBA00022490"/>
    </source>
</evidence>
<evidence type="ECO:0000256" key="1">
    <source>
        <dbReference type="ARBA" id="ARBA00004114"/>
    </source>
</evidence>
<dbReference type="InterPro" id="IPR052319">
    <property type="entry name" value="Centriolar_ciliogenesis_assoc"/>
</dbReference>
<keyword evidence="4" id="KW-0963">Cytoplasm</keyword>
<keyword evidence="5" id="KW-0970">Cilium biogenesis/degradation</keyword>
<dbReference type="Proteomes" id="UP001249851">
    <property type="component" value="Unassembled WGS sequence"/>
</dbReference>
<proteinExistence type="inferred from homology"/>
<keyword evidence="6" id="KW-0206">Cytoskeleton</keyword>
<dbReference type="AlphaFoldDB" id="A0AAD9VB19"/>
<evidence type="ECO:0000256" key="2">
    <source>
        <dbReference type="ARBA" id="ARBA00004138"/>
    </source>
</evidence>
<dbReference type="GO" id="GO:0005814">
    <property type="term" value="C:centriole"/>
    <property type="evidence" value="ECO:0007669"/>
    <property type="project" value="UniProtKB-SubCell"/>
</dbReference>
<name>A0AAD9VB19_ACRCE</name>
<reference evidence="9" key="2">
    <citation type="journal article" date="2023" name="Science">
        <title>Genomic signatures of disease resistance in endangered staghorn corals.</title>
        <authorList>
            <person name="Vollmer S.V."/>
            <person name="Selwyn J.D."/>
            <person name="Despard B.A."/>
            <person name="Roesel C.L."/>
        </authorList>
    </citation>
    <scope>NUCLEOTIDE SEQUENCE</scope>
    <source>
        <strain evidence="9">K2</strain>
    </source>
</reference>
<accession>A0AAD9VB19</accession>
<dbReference type="PANTHER" id="PTHR34174">
    <property type="entry name" value="HYDROLETHALUS SYNDROME PROTEIN 1"/>
    <property type="match status" value="1"/>
</dbReference>
<evidence type="ECO:0000256" key="5">
    <source>
        <dbReference type="ARBA" id="ARBA00022794"/>
    </source>
</evidence>
<gene>
    <name evidence="9" type="ORF">P5673_008339</name>
</gene>
<dbReference type="InterPro" id="IPR027918">
    <property type="entry name" value="HYLS1_C_dom"/>
</dbReference>
<comment type="subcellular location">
    <subcellularLocation>
        <location evidence="2">Cell projection</location>
        <location evidence="2">Cilium</location>
    </subcellularLocation>
    <subcellularLocation>
        <location evidence="1">Cytoplasm</location>
        <location evidence="1">Cytoskeleton</location>
        <location evidence="1">Microtubule organizing center</location>
        <location evidence="1">Centrosome</location>
        <location evidence="1">Centriole</location>
    </subcellularLocation>
</comment>
<feature type="domain" description="Centriolar and ciliogenesis-associated protein HYLS1 C-terminal" evidence="8">
    <location>
        <begin position="83"/>
        <end position="171"/>
    </location>
</feature>
<dbReference type="EMBL" id="JARQWQ010000014">
    <property type="protein sequence ID" value="KAK2567512.1"/>
    <property type="molecule type" value="Genomic_DNA"/>
</dbReference>